<name>G7Q7G4_9BACT</name>
<dbReference type="InterPro" id="IPR002575">
    <property type="entry name" value="Aminoglycoside_PTrfase"/>
</dbReference>
<dbReference type="Gene3D" id="1.20.58.220">
    <property type="entry name" value="Phosphate transport system protein phou homolog 2, domain 2"/>
    <property type="match status" value="1"/>
</dbReference>
<evidence type="ECO:0000259" key="3">
    <source>
        <dbReference type="Pfam" id="PF01895"/>
    </source>
</evidence>
<dbReference type="SUPFAM" id="SSF109755">
    <property type="entry name" value="PhoU-like"/>
    <property type="match status" value="1"/>
</dbReference>
<evidence type="ECO:0000256" key="1">
    <source>
        <dbReference type="ARBA" id="ARBA00008107"/>
    </source>
</evidence>
<dbReference type="HOGENOM" id="CLU_501294_0_0_7"/>
<evidence type="ECO:0000313" key="5">
    <source>
        <dbReference type="Proteomes" id="UP000004662"/>
    </source>
</evidence>
<dbReference type="PANTHER" id="PTHR42930:SF3">
    <property type="entry name" value="PHOSPHATE-SPECIFIC TRANSPORT SYSTEM ACCESSORY PROTEIN PHOU"/>
    <property type="match status" value="1"/>
</dbReference>
<dbReference type="RefSeq" id="WP_009180531.1">
    <property type="nucleotide sequence ID" value="NZ_CM001368.1"/>
</dbReference>
<dbReference type="InterPro" id="IPR028366">
    <property type="entry name" value="PhoU"/>
</dbReference>
<protein>
    <submittedName>
        <fullName evidence="4">Phosphate uptake regulator, PhoU</fullName>
    </submittedName>
</protein>
<feature type="domain" description="PhoU" evidence="3">
    <location>
        <begin position="14"/>
        <end position="96"/>
    </location>
</feature>
<organism evidence="4 5">
    <name type="scientific">Solidesulfovibrio carbinoliphilus subsp. oakridgensis</name>
    <dbReference type="NCBI Taxonomy" id="694327"/>
    <lineage>
        <taxon>Bacteria</taxon>
        <taxon>Pseudomonadati</taxon>
        <taxon>Thermodesulfobacteriota</taxon>
        <taxon>Desulfovibrionia</taxon>
        <taxon>Desulfovibrionales</taxon>
        <taxon>Desulfovibrionaceae</taxon>
        <taxon>Solidesulfovibrio</taxon>
    </lineage>
</organism>
<dbReference type="InterPro" id="IPR011009">
    <property type="entry name" value="Kinase-like_dom_sf"/>
</dbReference>
<proteinExistence type="inferred from homology"/>
<dbReference type="OrthoDB" id="3806873at2"/>
<dbReference type="InterPro" id="IPR026022">
    <property type="entry name" value="PhoU_dom"/>
</dbReference>
<dbReference type="Proteomes" id="UP000004662">
    <property type="component" value="Chromosome"/>
</dbReference>
<comment type="similarity">
    <text evidence="1">Belongs to the PhoU family.</text>
</comment>
<dbReference type="Gene3D" id="3.90.1200.10">
    <property type="match status" value="1"/>
</dbReference>
<dbReference type="GO" id="GO:0030643">
    <property type="term" value="P:intracellular phosphate ion homeostasis"/>
    <property type="evidence" value="ECO:0007669"/>
    <property type="project" value="InterPro"/>
</dbReference>
<reference evidence="5" key="1">
    <citation type="journal article" date="2015" name="Genome Announc.">
        <title>High-Quality Draft Genome Sequence of Desulfovibrio carbinoliphilus FW-101-2B, an Organic Acid-Oxidizing Sulfate-Reducing Bacterium Isolated from Uranium(VI)-Contaminated Groundwater.</title>
        <authorList>
            <person name="Ramsay B.D."/>
            <person name="Hwang C."/>
            <person name="Woo H.L."/>
            <person name="Carroll S.L."/>
            <person name="Lucas S."/>
            <person name="Han J."/>
            <person name="Lapidus A.L."/>
            <person name="Cheng J.F."/>
            <person name="Goodwin L.A."/>
            <person name="Pitluck S."/>
            <person name="Peters L."/>
            <person name="Chertkov O."/>
            <person name="Held B."/>
            <person name="Detter J.C."/>
            <person name="Han C.S."/>
            <person name="Tapia R."/>
            <person name="Land M.L."/>
            <person name="Hauser L.J."/>
            <person name="Kyrpides N.C."/>
            <person name="Ivanova N.N."/>
            <person name="Mikhailova N."/>
            <person name="Pagani I."/>
            <person name="Woyke T."/>
            <person name="Arkin A.P."/>
            <person name="Dehal P."/>
            <person name="Chivian D."/>
            <person name="Criddle C.S."/>
            <person name="Wu W."/>
            <person name="Chakraborty R."/>
            <person name="Hazen T.C."/>
            <person name="Fields M.W."/>
        </authorList>
    </citation>
    <scope>NUCLEOTIDE SEQUENCE [LARGE SCALE GENOMIC DNA]</scope>
    <source>
        <strain evidence="5">FW-101-2B</strain>
    </source>
</reference>
<dbReference type="GO" id="GO:0045936">
    <property type="term" value="P:negative regulation of phosphate metabolic process"/>
    <property type="evidence" value="ECO:0007669"/>
    <property type="project" value="InterPro"/>
</dbReference>
<evidence type="ECO:0000259" key="2">
    <source>
        <dbReference type="Pfam" id="PF01636"/>
    </source>
</evidence>
<accession>G7Q7G4</accession>
<feature type="domain" description="Aminoglycoside phosphotransferase" evidence="2">
    <location>
        <begin position="265"/>
        <end position="454"/>
    </location>
</feature>
<dbReference type="AlphaFoldDB" id="G7Q7G4"/>
<dbReference type="InterPro" id="IPR038078">
    <property type="entry name" value="PhoU-like_sf"/>
</dbReference>
<dbReference type="PANTHER" id="PTHR42930">
    <property type="entry name" value="PHOSPHATE-SPECIFIC TRANSPORT SYSTEM ACCESSORY PROTEIN PHOU"/>
    <property type="match status" value="1"/>
</dbReference>
<gene>
    <name evidence="4" type="ORF">DFW101_1106</name>
</gene>
<dbReference type="eggNOG" id="COG3173">
    <property type="taxonomic scope" value="Bacteria"/>
</dbReference>
<feature type="domain" description="PhoU" evidence="3">
    <location>
        <begin position="118"/>
        <end position="194"/>
    </location>
</feature>
<evidence type="ECO:0000313" key="4">
    <source>
        <dbReference type="EMBL" id="EHJ47117.1"/>
    </source>
</evidence>
<keyword evidence="5" id="KW-1185">Reference proteome</keyword>
<dbReference type="SUPFAM" id="SSF56112">
    <property type="entry name" value="Protein kinase-like (PK-like)"/>
    <property type="match status" value="1"/>
</dbReference>
<dbReference type="EMBL" id="CM001368">
    <property type="protein sequence ID" value="EHJ47117.1"/>
    <property type="molecule type" value="Genomic_DNA"/>
</dbReference>
<dbReference type="STRING" id="694327.DFW101_1106"/>
<dbReference type="Pfam" id="PF01895">
    <property type="entry name" value="PhoU"/>
    <property type="match status" value="2"/>
</dbReference>
<sequence length="543" mass="60738">MHEIETNFQFLLVEVERQMDGTLAVIEKHDEKAIVRIEARDDYIDNLKSVIENACFATLHGEDRPNPQDVARIRAMNIIGNNLERVGDHAVNVVRQTRHYDDPECIKQYAYLPFFAEIKQALALAPKAVLQRDMTAALKICRSELTLDRLYKEQFDRIRDELRTGYRTGDLLTTLFIFRYLERIGDALLNIGEAAIFGITGDKFKIHQFTALKDILTESGHEIPLSALEFESIWGTRSGCRIGRIADRTEGGDCHVDVIFKDGDTDKLRKEAANIERWEALLPGLPPRVEAFREGRKSSSMLVELLPGQTVQDLAVAGELALLRRALAAQCRVAGALWEKTLVRTPVPADAIRQLRARLDEVLTVHPQFRTGRRAIGACPLPSLDAAIDAAAAVEKTLSAPFSVLIHGDYNSNNILYDPATDRIHYIDLHRSAQADLAQDVSVFMVSNFRLPVFDPPRRHILNSVIVEFFGFARSFAAANGDAAFEMRLALGLARSFVTSTRFELSERFSKLMLARGIFLLSRVAGHAGDPAGFRLPLAAVCY</sequence>
<dbReference type="Pfam" id="PF01636">
    <property type="entry name" value="APH"/>
    <property type="match status" value="1"/>
</dbReference>